<gene>
    <name evidence="1" type="ORF">FGO68_gene7370</name>
</gene>
<accession>A0A8J8NFE3</accession>
<dbReference type="Proteomes" id="UP000785679">
    <property type="component" value="Unassembled WGS sequence"/>
</dbReference>
<comment type="caution">
    <text evidence="1">The sequence shown here is derived from an EMBL/GenBank/DDBJ whole genome shotgun (WGS) entry which is preliminary data.</text>
</comment>
<evidence type="ECO:0000313" key="1">
    <source>
        <dbReference type="EMBL" id="TNV73664.1"/>
    </source>
</evidence>
<evidence type="ECO:0000313" key="2">
    <source>
        <dbReference type="Proteomes" id="UP000785679"/>
    </source>
</evidence>
<organism evidence="1 2">
    <name type="scientific">Halteria grandinella</name>
    <dbReference type="NCBI Taxonomy" id="5974"/>
    <lineage>
        <taxon>Eukaryota</taxon>
        <taxon>Sar</taxon>
        <taxon>Alveolata</taxon>
        <taxon>Ciliophora</taxon>
        <taxon>Intramacronucleata</taxon>
        <taxon>Spirotrichea</taxon>
        <taxon>Stichotrichia</taxon>
        <taxon>Sporadotrichida</taxon>
        <taxon>Halteriidae</taxon>
        <taxon>Halteria</taxon>
    </lineage>
</organism>
<dbReference type="EMBL" id="RRYP01018373">
    <property type="protein sequence ID" value="TNV73664.1"/>
    <property type="molecule type" value="Genomic_DNA"/>
</dbReference>
<protein>
    <submittedName>
        <fullName evidence="1">Uncharacterized protein</fullName>
    </submittedName>
</protein>
<dbReference type="AlphaFoldDB" id="A0A8J8NFE3"/>
<sequence>MRLGRLLLVQWRTLEIQQQRDKYSRYQQWPQKLLQAQVVTFCQILNIKFLQFIITYIIAHYSIQSIRLQYIPINKLIINFDSQILIKNILPTNVLRQKQFPNKFGDKETYSEKIRKIIKLQIGVLSVKLLIIKPSLHKPNSNIINQIKRKWLHLFRHN</sequence>
<keyword evidence="2" id="KW-1185">Reference proteome</keyword>
<name>A0A8J8NFE3_HALGN</name>
<proteinExistence type="predicted"/>
<reference evidence="1" key="1">
    <citation type="submission" date="2019-06" db="EMBL/GenBank/DDBJ databases">
        <authorList>
            <person name="Zheng W."/>
        </authorList>
    </citation>
    <scope>NUCLEOTIDE SEQUENCE</scope>
    <source>
        <strain evidence="1">QDHG01</strain>
    </source>
</reference>